<dbReference type="SUPFAM" id="SSF54786">
    <property type="entry name" value="YcfA/nrd intein domain"/>
    <property type="match status" value="1"/>
</dbReference>
<sequence>MPMKVRDILKLIKKDGWYEVEQEGSHRQFKHPMKKGKVTVPIHGNNDDLTPRTEKSILKQAGLI</sequence>
<keyword evidence="10" id="KW-1185">Reference proteome</keyword>
<protein>
    <recommendedName>
        <fullName evidence="11">YcfA-like protein</fullName>
    </recommendedName>
</protein>
<reference evidence="9" key="1">
    <citation type="submission" date="2024-05" db="EMBL/GenBank/DDBJ databases">
        <title>Isolation and characterization of Sporomusa carbonis sp. nov., a carboxydotrophic hydrogenogen in the genus of Sporomusa isolated from a charcoal burning pile.</title>
        <authorList>
            <person name="Boeer T."/>
            <person name="Rosenbaum F."/>
            <person name="Eysell L."/>
            <person name="Mueller V."/>
            <person name="Daniel R."/>
            <person name="Poehlein A."/>
        </authorList>
    </citation>
    <scope>NUCLEOTIDE SEQUENCE [LARGE SCALE GENOMIC DNA]</scope>
    <source>
        <strain evidence="9">DSM 10669</strain>
    </source>
</reference>
<gene>
    <name evidence="9" type="ORF">SPSIL_008880</name>
</gene>
<evidence type="ECO:0000256" key="7">
    <source>
        <dbReference type="ARBA" id="ARBA00023016"/>
    </source>
</evidence>
<evidence type="ECO:0000256" key="6">
    <source>
        <dbReference type="ARBA" id="ARBA00022884"/>
    </source>
</evidence>
<keyword evidence="5" id="KW-0378">Hydrolase</keyword>
<keyword evidence="4" id="KW-0255">Endonuclease</keyword>
<dbReference type="InterPro" id="IPR038570">
    <property type="entry name" value="HicA_sf"/>
</dbReference>
<organism evidence="9 10">
    <name type="scientific">Sporomusa silvacetica DSM 10669</name>
    <dbReference type="NCBI Taxonomy" id="1123289"/>
    <lineage>
        <taxon>Bacteria</taxon>
        <taxon>Bacillati</taxon>
        <taxon>Bacillota</taxon>
        <taxon>Negativicutes</taxon>
        <taxon>Selenomonadales</taxon>
        <taxon>Sporomusaceae</taxon>
        <taxon>Sporomusa</taxon>
    </lineage>
</organism>
<dbReference type="Gene3D" id="3.30.920.30">
    <property type="entry name" value="Hypothetical protein"/>
    <property type="match status" value="1"/>
</dbReference>
<evidence type="ECO:0000313" key="10">
    <source>
        <dbReference type="Proteomes" id="UP000216752"/>
    </source>
</evidence>
<evidence type="ECO:0008006" key="11">
    <source>
        <dbReference type="Google" id="ProtNLM"/>
    </source>
</evidence>
<evidence type="ECO:0000313" key="9">
    <source>
        <dbReference type="EMBL" id="XFO64779.1"/>
    </source>
</evidence>
<comment type="similarity">
    <text evidence="1">Belongs to the HicA mRNA interferase family.</text>
</comment>
<evidence type="ECO:0000256" key="8">
    <source>
        <dbReference type="SAM" id="MobiDB-lite"/>
    </source>
</evidence>
<accession>A0ABZ3IGI0</accession>
<evidence type="ECO:0000256" key="5">
    <source>
        <dbReference type="ARBA" id="ARBA00022801"/>
    </source>
</evidence>
<feature type="region of interest" description="Disordered" evidence="8">
    <location>
        <begin position="28"/>
        <end position="51"/>
    </location>
</feature>
<evidence type="ECO:0000256" key="2">
    <source>
        <dbReference type="ARBA" id="ARBA00022649"/>
    </source>
</evidence>
<dbReference type="RefSeq" id="WP_342747426.1">
    <property type="nucleotide sequence ID" value="NZ_CP155573.1"/>
</dbReference>
<dbReference type="InterPro" id="IPR012933">
    <property type="entry name" value="HicA_mRNA_interferase"/>
</dbReference>
<keyword evidence="3" id="KW-0540">Nuclease</keyword>
<dbReference type="Pfam" id="PF07927">
    <property type="entry name" value="HicA_toxin"/>
    <property type="match status" value="1"/>
</dbReference>
<keyword evidence="7" id="KW-0346">Stress response</keyword>
<keyword evidence="6" id="KW-0694">RNA-binding</keyword>
<dbReference type="Proteomes" id="UP000216752">
    <property type="component" value="Chromosome"/>
</dbReference>
<proteinExistence type="inferred from homology"/>
<keyword evidence="2" id="KW-1277">Toxin-antitoxin system</keyword>
<dbReference type="EMBL" id="CP155573">
    <property type="protein sequence ID" value="XFO64779.1"/>
    <property type="molecule type" value="Genomic_DNA"/>
</dbReference>
<name>A0ABZ3IGI0_9FIRM</name>
<feature type="compositionally biased region" description="Basic residues" evidence="8">
    <location>
        <begin position="28"/>
        <end position="37"/>
    </location>
</feature>
<evidence type="ECO:0000256" key="3">
    <source>
        <dbReference type="ARBA" id="ARBA00022722"/>
    </source>
</evidence>
<evidence type="ECO:0000256" key="1">
    <source>
        <dbReference type="ARBA" id="ARBA00006620"/>
    </source>
</evidence>
<evidence type="ECO:0000256" key="4">
    <source>
        <dbReference type="ARBA" id="ARBA00022759"/>
    </source>
</evidence>